<comment type="caution">
    <text evidence="1">The sequence shown here is derived from an EMBL/GenBank/DDBJ whole genome shotgun (WGS) entry which is preliminary data.</text>
</comment>
<name>A0A1E5GK35_9ENTE</name>
<organism evidence="1 2">
    <name type="scientific">Enterococcus termitis</name>
    <dbReference type="NCBI Taxonomy" id="332950"/>
    <lineage>
        <taxon>Bacteria</taxon>
        <taxon>Bacillati</taxon>
        <taxon>Bacillota</taxon>
        <taxon>Bacilli</taxon>
        <taxon>Lactobacillales</taxon>
        <taxon>Enterococcaceae</taxon>
        <taxon>Enterococcus</taxon>
    </lineage>
</organism>
<protein>
    <submittedName>
        <fullName evidence="1">Uncharacterized protein</fullName>
    </submittedName>
</protein>
<reference evidence="2" key="1">
    <citation type="submission" date="2016-09" db="EMBL/GenBank/DDBJ databases">
        <authorList>
            <person name="Gulvik C.A."/>
        </authorList>
    </citation>
    <scope>NUCLEOTIDE SEQUENCE [LARGE SCALE GENOMIC DNA]</scope>
    <source>
        <strain evidence="2">LMG 8895</strain>
    </source>
</reference>
<accession>A0A1E5GK35</accession>
<dbReference type="Proteomes" id="UP000095094">
    <property type="component" value="Unassembled WGS sequence"/>
</dbReference>
<sequence length="65" mass="7729">MIEGFLDKKTGKYLFDFYSMKYDKRQGKSYGYKVYCQQVYVTTMFKNVSSHMAFMKQLLNGKEAL</sequence>
<gene>
    <name evidence="1" type="ORF">BCR25_05555</name>
</gene>
<proteinExistence type="predicted"/>
<dbReference type="EMBL" id="MIJY01000023">
    <property type="protein sequence ID" value="OEG12955.1"/>
    <property type="molecule type" value="Genomic_DNA"/>
</dbReference>
<evidence type="ECO:0000313" key="2">
    <source>
        <dbReference type="Proteomes" id="UP000095094"/>
    </source>
</evidence>
<evidence type="ECO:0000313" key="1">
    <source>
        <dbReference type="EMBL" id="OEG12955.1"/>
    </source>
</evidence>
<dbReference type="AlphaFoldDB" id="A0A1E5GK35"/>
<keyword evidence="2" id="KW-1185">Reference proteome</keyword>